<feature type="domain" description="DinB-like" evidence="1">
    <location>
        <begin position="12"/>
        <end position="151"/>
    </location>
</feature>
<dbReference type="STRING" id="530564.Psta_0064"/>
<dbReference type="InterPro" id="IPR034660">
    <property type="entry name" value="DinB/YfiT-like"/>
</dbReference>
<gene>
    <name evidence="2" type="ordered locus">Psta_0064</name>
</gene>
<dbReference type="Gene3D" id="1.20.120.450">
    <property type="entry name" value="dinb family like domain"/>
    <property type="match status" value="1"/>
</dbReference>
<evidence type="ECO:0000259" key="1">
    <source>
        <dbReference type="Pfam" id="PF12867"/>
    </source>
</evidence>
<dbReference type="AlphaFoldDB" id="D2R093"/>
<evidence type="ECO:0000313" key="3">
    <source>
        <dbReference type="Proteomes" id="UP000001887"/>
    </source>
</evidence>
<accession>D2R093</accession>
<dbReference type="KEGG" id="psl:Psta_0064"/>
<sequence length="164" mass="18081">MLDIALKQICFAREITLSLLDGLSDDDYFAMPVGSPTHIAWQVGHLAMAEYGLCLFRMRGRQPDDLQLMPGAIRKAFSRGSVPEADRSKNPSVAEIRALMTKIHEQVLVELPALPAAVLEEPTEMPYTATPTKLGALLFCAQHELLHAGQIGLLRRLLGKPPIR</sequence>
<dbReference type="HOGENOM" id="CLU_1591413_0_0_0"/>
<dbReference type="SUPFAM" id="SSF109854">
    <property type="entry name" value="DinB/YfiT-like putative metalloenzymes"/>
    <property type="match status" value="1"/>
</dbReference>
<dbReference type="InterPro" id="IPR024775">
    <property type="entry name" value="DinB-like"/>
</dbReference>
<dbReference type="Proteomes" id="UP000001887">
    <property type="component" value="Chromosome"/>
</dbReference>
<proteinExistence type="predicted"/>
<dbReference type="OrthoDB" id="287241at2"/>
<dbReference type="eggNOG" id="COG2318">
    <property type="taxonomic scope" value="Bacteria"/>
</dbReference>
<dbReference type="EMBL" id="CP001848">
    <property type="protein sequence ID" value="ADB14761.1"/>
    <property type="molecule type" value="Genomic_DNA"/>
</dbReference>
<evidence type="ECO:0000313" key="2">
    <source>
        <dbReference type="EMBL" id="ADB14761.1"/>
    </source>
</evidence>
<name>D2R093_PIRSD</name>
<keyword evidence="3" id="KW-1185">Reference proteome</keyword>
<dbReference type="Pfam" id="PF12867">
    <property type="entry name" value="DinB_2"/>
    <property type="match status" value="1"/>
</dbReference>
<reference evidence="2 3" key="1">
    <citation type="journal article" date="2009" name="Stand. Genomic Sci.">
        <title>Complete genome sequence of Pirellula staleyi type strain (ATCC 27377).</title>
        <authorList>
            <person name="Clum A."/>
            <person name="Tindall B.J."/>
            <person name="Sikorski J."/>
            <person name="Ivanova N."/>
            <person name="Mavrommatis K."/>
            <person name="Lucas S."/>
            <person name="Glavina del Rio T."/>
            <person name="Nolan M."/>
            <person name="Chen F."/>
            <person name="Tice H."/>
            <person name="Pitluck S."/>
            <person name="Cheng J.F."/>
            <person name="Chertkov O."/>
            <person name="Brettin T."/>
            <person name="Han C."/>
            <person name="Detter J.C."/>
            <person name="Kuske C."/>
            <person name="Bruce D."/>
            <person name="Goodwin L."/>
            <person name="Ovchinikova G."/>
            <person name="Pati A."/>
            <person name="Mikhailova N."/>
            <person name="Chen A."/>
            <person name="Palaniappan K."/>
            <person name="Land M."/>
            <person name="Hauser L."/>
            <person name="Chang Y.J."/>
            <person name="Jeffries C.D."/>
            <person name="Chain P."/>
            <person name="Rohde M."/>
            <person name="Goker M."/>
            <person name="Bristow J."/>
            <person name="Eisen J.A."/>
            <person name="Markowitz V."/>
            <person name="Hugenholtz P."/>
            <person name="Kyrpides N.C."/>
            <person name="Klenk H.P."/>
            <person name="Lapidus A."/>
        </authorList>
    </citation>
    <scope>NUCLEOTIDE SEQUENCE [LARGE SCALE GENOMIC DNA]</scope>
    <source>
        <strain evidence="3">ATCC 27377 / DSM 6068 / ICPB 4128</strain>
    </source>
</reference>
<organism evidence="2 3">
    <name type="scientific">Pirellula staleyi (strain ATCC 27377 / DSM 6068 / ICPB 4128)</name>
    <name type="common">Pirella staleyi</name>
    <dbReference type="NCBI Taxonomy" id="530564"/>
    <lineage>
        <taxon>Bacteria</taxon>
        <taxon>Pseudomonadati</taxon>
        <taxon>Planctomycetota</taxon>
        <taxon>Planctomycetia</taxon>
        <taxon>Pirellulales</taxon>
        <taxon>Pirellulaceae</taxon>
        <taxon>Pirellula</taxon>
    </lineage>
</organism>
<protein>
    <recommendedName>
        <fullName evidence="1">DinB-like domain-containing protein</fullName>
    </recommendedName>
</protein>